<dbReference type="GO" id="GO:0008360">
    <property type="term" value="P:regulation of cell shape"/>
    <property type="evidence" value="ECO:0007669"/>
    <property type="project" value="UniProtKB-KW"/>
</dbReference>
<sequence>MAKASHSDRAVGVFDSGVGGLSVLLHIRRHLPGEQLIYFADSGFAPYGEKSDEVLIERSLAVAAFLLTHQIKAMVIACNTATAAAVATLRLRYPELIIIGMEPGLKPAALHSLSKVVGVLATKSTLQSQKFNQLRDQLSLETKVNFISQACIGLVNQIEKAELHSAETLQLVRRYVAPLLAQGADTLVLGCTHYPFIAHLIRQVVAENQPNAKPDAIRLIDTGEAVARRLHKLLEQQDLLSGRADTPILLACTTGSPGSLEHALQHMLALRADQYQVSALV</sequence>
<dbReference type="AlphaFoldDB" id="A0A6M4AD66"/>
<gene>
    <name evidence="7 8" type="primary">murI</name>
    <name evidence="8" type="ORF">EJG51_005800</name>
</gene>
<feature type="active site" description="Proton donor/acceptor" evidence="7">
    <location>
        <position position="191"/>
    </location>
</feature>
<comment type="pathway">
    <text evidence="7">Cell wall biogenesis; peptidoglycan biosynthesis.</text>
</comment>
<organism evidence="8 9">
    <name type="scientific">Undibacterium piscinae</name>
    <dbReference type="NCBI Taxonomy" id="2495591"/>
    <lineage>
        <taxon>Bacteria</taxon>
        <taxon>Pseudomonadati</taxon>
        <taxon>Pseudomonadota</taxon>
        <taxon>Betaproteobacteria</taxon>
        <taxon>Burkholderiales</taxon>
        <taxon>Oxalobacteraceae</taxon>
        <taxon>Undibacterium</taxon>
    </lineage>
</organism>
<evidence type="ECO:0000256" key="5">
    <source>
        <dbReference type="ARBA" id="ARBA00023235"/>
    </source>
</evidence>
<dbReference type="GO" id="GO:0008881">
    <property type="term" value="F:glutamate racemase activity"/>
    <property type="evidence" value="ECO:0007669"/>
    <property type="project" value="UniProtKB-UniRule"/>
</dbReference>
<keyword evidence="3 7" id="KW-0133">Cell shape</keyword>
<feature type="binding site" evidence="7">
    <location>
        <begin position="79"/>
        <end position="80"/>
    </location>
    <ligand>
        <name>substrate</name>
    </ligand>
</feature>
<name>A0A6M4AD66_9BURK</name>
<reference evidence="8 9" key="1">
    <citation type="journal article" date="2019" name="Int. J. Syst. Evol. Microbiol.">
        <title>Undibacterium piscinae sp. nov., isolated from Korean shiner intestine.</title>
        <authorList>
            <person name="Lee S.Y."/>
            <person name="Kang W."/>
            <person name="Kim P.S."/>
            <person name="Kim H.S."/>
            <person name="Sung H."/>
            <person name="Shin N.R."/>
            <person name="Whon T.W."/>
            <person name="Yun J.H."/>
            <person name="Lee J.Y."/>
            <person name="Lee J.Y."/>
            <person name="Jung M.J."/>
            <person name="Jeong Y.S."/>
            <person name="Tak E.J."/>
            <person name="Han J.E."/>
            <person name="Hyun D.W."/>
            <person name="Kang M.S."/>
            <person name="Lee K.E."/>
            <person name="Lee B.H."/>
            <person name="Bae J.W."/>
        </authorList>
    </citation>
    <scope>NUCLEOTIDE SEQUENCE [LARGE SCALE GENOMIC DNA]</scope>
    <source>
        <strain evidence="8 9">S11R28</strain>
    </source>
</reference>
<dbReference type="Gene3D" id="3.40.50.1860">
    <property type="match status" value="2"/>
</dbReference>
<dbReference type="KEGG" id="upi:EJG51_005800"/>
<dbReference type="InterPro" id="IPR001920">
    <property type="entry name" value="Asp/Glu_race"/>
</dbReference>
<proteinExistence type="inferred from homology"/>
<dbReference type="PROSITE" id="PS00924">
    <property type="entry name" value="ASP_GLU_RACEMASE_2"/>
    <property type="match status" value="1"/>
</dbReference>
<dbReference type="PROSITE" id="PS00923">
    <property type="entry name" value="ASP_GLU_RACEMASE_1"/>
    <property type="match status" value="1"/>
</dbReference>
<evidence type="ECO:0000256" key="4">
    <source>
        <dbReference type="ARBA" id="ARBA00022984"/>
    </source>
</evidence>
<dbReference type="PANTHER" id="PTHR21198:SF2">
    <property type="entry name" value="GLUTAMATE RACEMASE"/>
    <property type="match status" value="1"/>
</dbReference>
<dbReference type="EMBL" id="CP051152">
    <property type="protein sequence ID" value="QJQ07609.1"/>
    <property type="molecule type" value="Genomic_DNA"/>
</dbReference>
<evidence type="ECO:0000313" key="9">
    <source>
        <dbReference type="Proteomes" id="UP000274350"/>
    </source>
</evidence>
<dbReference type="UniPathway" id="UPA00219"/>
<dbReference type="InterPro" id="IPR004391">
    <property type="entry name" value="Glu_race"/>
</dbReference>
<comment type="function">
    <text evidence="7">Provides the (R)-glutamate required for cell wall biosynthesis.</text>
</comment>
<evidence type="ECO:0000313" key="8">
    <source>
        <dbReference type="EMBL" id="QJQ07609.1"/>
    </source>
</evidence>
<accession>A0A6M4AD66</accession>
<dbReference type="NCBIfam" id="TIGR00067">
    <property type="entry name" value="glut_race"/>
    <property type="match status" value="1"/>
</dbReference>
<feature type="active site" description="Proton donor/acceptor" evidence="7">
    <location>
        <position position="78"/>
    </location>
</feature>
<keyword evidence="6 7" id="KW-0961">Cell wall biogenesis/degradation</keyword>
<dbReference type="Pfam" id="PF01177">
    <property type="entry name" value="Asp_Glu_race"/>
    <property type="match status" value="1"/>
</dbReference>
<comment type="catalytic activity">
    <reaction evidence="1 7">
        <text>L-glutamate = D-glutamate</text>
        <dbReference type="Rhea" id="RHEA:12813"/>
        <dbReference type="ChEBI" id="CHEBI:29985"/>
        <dbReference type="ChEBI" id="CHEBI:29986"/>
        <dbReference type="EC" id="5.1.1.3"/>
    </reaction>
</comment>
<evidence type="ECO:0000256" key="1">
    <source>
        <dbReference type="ARBA" id="ARBA00001602"/>
    </source>
</evidence>
<keyword evidence="4 7" id="KW-0573">Peptidoglycan synthesis</keyword>
<comment type="similarity">
    <text evidence="7">Belongs to the aspartate/glutamate racemases family.</text>
</comment>
<dbReference type="Proteomes" id="UP000274350">
    <property type="component" value="Chromosome"/>
</dbReference>
<dbReference type="HAMAP" id="MF_00258">
    <property type="entry name" value="Glu_racemase"/>
    <property type="match status" value="1"/>
</dbReference>
<dbReference type="InterPro" id="IPR018187">
    <property type="entry name" value="Asp/Glu_racemase_AS_1"/>
</dbReference>
<dbReference type="PANTHER" id="PTHR21198">
    <property type="entry name" value="GLUTAMATE RACEMASE"/>
    <property type="match status" value="1"/>
</dbReference>
<protein>
    <recommendedName>
        <fullName evidence="2 7">Glutamate racemase</fullName>
        <ecNumber evidence="2 7">5.1.1.3</ecNumber>
    </recommendedName>
</protein>
<evidence type="ECO:0000256" key="7">
    <source>
        <dbReference type="HAMAP-Rule" id="MF_00258"/>
    </source>
</evidence>
<dbReference type="SUPFAM" id="SSF53681">
    <property type="entry name" value="Aspartate/glutamate racemase"/>
    <property type="match status" value="2"/>
</dbReference>
<evidence type="ECO:0000256" key="3">
    <source>
        <dbReference type="ARBA" id="ARBA00022960"/>
    </source>
</evidence>
<feature type="binding site" evidence="7">
    <location>
        <begin position="192"/>
        <end position="193"/>
    </location>
    <ligand>
        <name>substrate</name>
    </ligand>
</feature>
<dbReference type="OrthoDB" id="9801055at2"/>
<evidence type="ECO:0000256" key="2">
    <source>
        <dbReference type="ARBA" id="ARBA00013090"/>
    </source>
</evidence>
<dbReference type="InterPro" id="IPR033134">
    <property type="entry name" value="Asp/Glu_racemase_AS_2"/>
</dbReference>
<dbReference type="GO" id="GO:0071555">
    <property type="term" value="P:cell wall organization"/>
    <property type="evidence" value="ECO:0007669"/>
    <property type="project" value="UniProtKB-KW"/>
</dbReference>
<dbReference type="EC" id="5.1.1.3" evidence="2 7"/>
<keyword evidence="5 7" id="KW-0413">Isomerase</keyword>
<feature type="binding site" evidence="7">
    <location>
        <begin position="15"/>
        <end position="16"/>
    </location>
    <ligand>
        <name>substrate</name>
    </ligand>
</feature>
<dbReference type="GO" id="GO:0009252">
    <property type="term" value="P:peptidoglycan biosynthetic process"/>
    <property type="evidence" value="ECO:0007669"/>
    <property type="project" value="UniProtKB-UniRule"/>
</dbReference>
<keyword evidence="9" id="KW-1185">Reference proteome</keyword>
<evidence type="ECO:0000256" key="6">
    <source>
        <dbReference type="ARBA" id="ARBA00023316"/>
    </source>
</evidence>
<feature type="binding site" evidence="7">
    <location>
        <begin position="47"/>
        <end position="48"/>
    </location>
    <ligand>
        <name>substrate</name>
    </ligand>
</feature>
<dbReference type="InterPro" id="IPR015942">
    <property type="entry name" value="Asp/Glu/hydantoin_racemase"/>
</dbReference>